<keyword evidence="3" id="KW-0804">Transcription</keyword>
<evidence type="ECO:0000256" key="1">
    <source>
        <dbReference type="ARBA" id="ARBA00023015"/>
    </source>
</evidence>
<dbReference type="Pfam" id="PF01047">
    <property type="entry name" value="MarR"/>
    <property type="match status" value="1"/>
</dbReference>
<dbReference type="PANTHER" id="PTHR42756">
    <property type="entry name" value="TRANSCRIPTIONAL REGULATOR, MARR"/>
    <property type="match status" value="1"/>
</dbReference>
<proteinExistence type="predicted"/>
<keyword evidence="2" id="KW-0238">DNA-binding</keyword>
<organism evidence="5 6">
    <name type="scientific">Bacillus carboniphilus</name>
    <dbReference type="NCBI Taxonomy" id="86663"/>
    <lineage>
        <taxon>Bacteria</taxon>
        <taxon>Bacillati</taxon>
        <taxon>Bacillota</taxon>
        <taxon>Bacilli</taxon>
        <taxon>Bacillales</taxon>
        <taxon>Bacillaceae</taxon>
        <taxon>Bacillus</taxon>
    </lineage>
</organism>
<evidence type="ECO:0000256" key="2">
    <source>
        <dbReference type="ARBA" id="ARBA00023125"/>
    </source>
</evidence>
<reference evidence="5 6" key="1">
    <citation type="journal article" date="2019" name="Int. J. Syst. Evol. Microbiol.">
        <title>The Global Catalogue of Microorganisms (GCM) 10K type strain sequencing project: providing services to taxonomists for standard genome sequencing and annotation.</title>
        <authorList>
            <consortium name="The Broad Institute Genomics Platform"/>
            <consortium name="The Broad Institute Genome Sequencing Center for Infectious Disease"/>
            <person name="Wu L."/>
            <person name="Ma J."/>
        </authorList>
    </citation>
    <scope>NUCLEOTIDE SEQUENCE [LARGE SCALE GENOMIC DNA]</scope>
    <source>
        <strain evidence="5 6">JCM 9731</strain>
    </source>
</reference>
<protein>
    <submittedName>
        <fullName evidence="5">MarR family winged helix-turn-helix transcriptional regulator</fullName>
    </submittedName>
</protein>
<keyword evidence="6" id="KW-1185">Reference proteome</keyword>
<dbReference type="SUPFAM" id="SSF46785">
    <property type="entry name" value="Winged helix' DNA-binding domain"/>
    <property type="match status" value="1"/>
</dbReference>
<evidence type="ECO:0000313" key="6">
    <source>
        <dbReference type="Proteomes" id="UP001500782"/>
    </source>
</evidence>
<dbReference type="EMBL" id="BAAADJ010000019">
    <property type="protein sequence ID" value="GAA0328182.1"/>
    <property type="molecule type" value="Genomic_DNA"/>
</dbReference>
<feature type="domain" description="HTH marR-type" evidence="4">
    <location>
        <begin position="1"/>
        <end position="141"/>
    </location>
</feature>
<name>A0ABN0W7P5_9BACI</name>
<dbReference type="InterPro" id="IPR036390">
    <property type="entry name" value="WH_DNA-bd_sf"/>
</dbReference>
<accession>A0ABN0W7P5</accession>
<dbReference type="SMART" id="SM00347">
    <property type="entry name" value="HTH_MARR"/>
    <property type="match status" value="1"/>
</dbReference>
<dbReference type="InterPro" id="IPR036388">
    <property type="entry name" value="WH-like_DNA-bd_sf"/>
</dbReference>
<dbReference type="PANTHER" id="PTHR42756:SF1">
    <property type="entry name" value="TRANSCRIPTIONAL REPRESSOR OF EMRAB OPERON"/>
    <property type="match status" value="1"/>
</dbReference>
<dbReference type="PRINTS" id="PR00598">
    <property type="entry name" value="HTHMARR"/>
</dbReference>
<keyword evidence="1" id="KW-0805">Transcription regulation</keyword>
<evidence type="ECO:0000313" key="5">
    <source>
        <dbReference type="EMBL" id="GAA0328182.1"/>
    </source>
</evidence>
<gene>
    <name evidence="5" type="ORF">GCM10008967_18330</name>
</gene>
<dbReference type="InterPro" id="IPR000835">
    <property type="entry name" value="HTH_MarR-typ"/>
</dbReference>
<sequence length="156" mass="18301">MNKEQIQELIDRYVSVSFKVNNKAEWLIKEQIGSDLTYEQHYTLRFIHQNGKCTSTQLAEAFDVNKSAITAIITRLTDKEIIKRTRDPEDRRVVYLTLTDKGEKLYSESEKRVHALVGNIITQFNSEEIETFIQTYEKLLKILLNIQDQSQEEESK</sequence>
<dbReference type="Gene3D" id="1.10.10.10">
    <property type="entry name" value="Winged helix-like DNA-binding domain superfamily/Winged helix DNA-binding domain"/>
    <property type="match status" value="1"/>
</dbReference>
<evidence type="ECO:0000256" key="3">
    <source>
        <dbReference type="ARBA" id="ARBA00023163"/>
    </source>
</evidence>
<dbReference type="PROSITE" id="PS50995">
    <property type="entry name" value="HTH_MARR_2"/>
    <property type="match status" value="1"/>
</dbReference>
<dbReference type="Proteomes" id="UP001500782">
    <property type="component" value="Unassembled WGS sequence"/>
</dbReference>
<evidence type="ECO:0000259" key="4">
    <source>
        <dbReference type="PROSITE" id="PS50995"/>
    </source>
</evidence>
<comment type="caution">
    <text evidence="5">The sequence shown here is derived from an EMBL/GenBank/DDBJ whole genome shotgun (WGS) entry which is preliminary data.</text>
</comment>
<dbReference type="RefSeq" id="WP_343798401.1">
    <property type="nucleotide sequence ID" value="NZ_BAAADJ010000019.1"/>
</dbReference>